<dbReference type="GO" id="GO:0006281">
    <property type="term" value="P:DNA repair"/>
    <property type="evidence" value="ECO:0007669"/>
    <property type="project" value="InterPro"/>
</dbReference>
<reference evidence="2" key="1">
    <citation type="journal article" date="2014" name="Front. Microbiol.">
        <title>High frequency of phylogenetically diverse reductive dehalogenase-homologous genes in deep subseafloor sedimentary metagenomes.</title>
        <authorList>
            <person name="Kawai M."/>
            <person name="Futagami T."/>
            <person name="Toyoda A."/>
            <person name="Takaki Y."/>
            <person name="Nishi S."/>
            <person name="Hori S."/>
            <person name="Arai W."/>
            <person name="Tsubouchi T."/>
            <person name="Morono Y."/>
            <person name="Uchiyama I."/>
            <person name="Ito T."/>
            <person name="Fujiyama A."/>
            <person name="Inagaki F."/>
            <person name="Takami H."/>
        </authorList>
    </citation>
    <scope>NUCLEOTIDE SEQUENCE</scope>
    <source>
        <strain evidence="2">Expedition CK06-06</strain>
    </source>
</reference>
<dbReference type="Pfam" id="PF14520">
    <property type="entry name" value="HHH_5"/>
    <property type="match status" value="1"/>
</dbReference>
<dbReference type="AlphaFoldDB" id="X1HG01"/>
<evidence type="ECO:0000259" key="1">
    <source>
        <dbReference type="SMART" id="SM00278"/>
    </source>
</evidence>
<sequence>MWGKGVTSSSLIILIPDLDISLIKGIGAKTAMLLKESGFDTVSKIANATTEELSKVPGVGPATATAMNNEAKVLLSKKAENKK</sequence>
<organism evidence="2">
    <name type="scientific">marine sediment metagenome</name>
    <dbReference type="NCBI Taxonomy" id="412755"/>
    <lineage>
        <taxon>unclassified sequences</taxon>
        <taxon>metagenomes</taxon>
        <taxon>ecological metagenomes</taxon>
    </lineage>
</organism>
<evidence type="ECO:0000313" key="2">
    <source>
        <dbReference type="EMBL" id="GAH69121.1"/>
    </source>
</evidence>
<dbReference type="GO" id="GO:0000166">
    <property type="term" value="F:nucleotide binding"/>
    <property type="evidence" value="ECO:0007669"/>
    <property type="project" value="InterPro"/>
</dbReference>
<protein>
    <recommendedName>
        <fullName evidence="1">Helix-hairpin-helix DNA-binding motif class 1 domain-containing protein</fullName>
    </recommendedName>
</protein>
<comment type="caution">
    <text evidence="2">The sequence shown here is derived from an EMBL/GenBank/DDBJ whole genome shotgun (WGS) entry which is preliminary data.</text>
</comment>
<feature type="domain" description="Helix-hairpin-helix DNA-binding motif class 1" evidence="1">
    <location>
        <begin position="18"/>
        <end position="37"/>
    </location>
</feature>
<dbReference type="SUPFAM" id="SSF47794">
    <property type="entry name" value="Rad51 N-terminal domain-like"/>
    <property type="match status" value="1"/>
</dbReference>
<dbReference type="InterPro" id="IPR010995">
    <property type="entry name" value="DNA_repair_Rad51/TF_NusA_a-hlx"/>
</dbReference>
<dbReference type="SMART" id="SM00278">
    <property type="entry name" value="HhH1"/>
    <property type="match status" value="2"/>
</dbReference>
<name>X1HG01_9ZZZZ</name>
<dbReference type="EMBL" id="BARU01026986">
    <property type="protein sequence ID" value="GAH69121.1"/>
    <property type="molecule type" value="Genomic_DNA"/>
</dbReference>
<gene>
    <name evidence="2" type="ORF">S03H2_43284</name>
</gene>
<accession>X1HG01</accession>
<dbReference type="InterPro" id="IPR003583">
    <property type="entry name" value="Hlx-hairpin-Hlx_DNA-bd_motif"/>
</dbReference>
<dbReference type="GO" id="GO:0003677">
    <property type="term" value="F:DNA binding"/>
    <property type="evidence" value="ECO:0007669"/>
    <property type="project" value="InterPro"/>
</dbReference>
<dbReference type="Gene3D" id="1.10.150.20">
    <property type="entry name" value="5' to 3' exonuclease, C-terminal subdomain"/>
    <property type="match status" value="1"/>
</dbReference>
<proteinExistence type="predicted"/>
<feature type="domain" description="Helix-hairpin-helix DNA-binding motif class 1" evidence="1">
    <location>
        <begin position="51"/>
        <end position="70"/>
    </location>
</feature>